<protein>
    <recommendedName>
        <fullName evidence="1">Peptidase M60 domain-containing protein</fullName>
    </recommendedName>
</protein>
<gene>
    <name evidence="2" type="ORF">OC25_07660</name>
</gene>
<dbReference type="PANTHER" id="PTHR15730:SF5">
    <property type="entry name" value="SI:CH211-210B2.2-RELATED"/>
    <property type="match status" value="1"/>
</dbReference>
<dbReference type="PANTHER" id="PTHR15730">
    <property type="entry name" value="EXPERIMENTAL AUTOIMMUNE PROSTATITIS ANTIGEN 2-RELATED"/>
    <property type="match status" value="1"/>
</dbReference>
<dbReference type="InterPro" id="IPR008979">
    <property type="entry name" value="Galactose-bd-like_sf"/>
</dbReference>
<dbReference type="SUPFAM" id="SSF49785">
    <property type="entry name" value="Galactose-binding domain-like"/>
    <property type="match status" value="1"/>
</dbReference>
<dbReference type="Gene3D" id="1.10.390.30">
    <property type="entry name" value="Peptidase M60, enhancin-like domain 3"/>
    <property type="match status" value="1"/>
</dbReference>
<dbReference type="Gene3D" id="2.60.120.1250">
    <property type="entry name" value="Peptidase M60, enhancin-like domain 1"/>
    <property type="match status" value="1"/>
</dbReference>
<evidence type="ECO:0000313" key="2">
    <source>
        <dbReference type="EMBL" id="KIA95186.1"/>
    </source>
</evidence>
<dbReference type="InterPro" id="IPR031161">
    <property type="entry name" value="Peptidase_M60_dom"/>
</dbReference>
<name>A0A0C1DC78_9SPHI</name>
<sequence length="657" mass="72395">MKSIYKLSLLIIVALSACKKYGYEVEDGYDDNAGNVKSITVDTNRLFVDRSAFAKARVFPGLVGDDEPRVTDAKFTLDLNFSTQTADVLRISVAPQPQFGTGYYAPPGELIKIIVPDGVNGLSVQVGGHTDNLTGVSPLLRDPVIVVRKQLFSGVNYVRNLYGGYIYINATFALSAPVAFSITGACVAPDFELGKSIDATWMAQVKASQVPWLELRCRSVVYLVPRDLVVEKFTSSRDPLTNPTALMTKWNEIFDQHYNAWMGLSANAPDERDRSPQGPWRGTVDIQISGFPTAAGHSGFPFMGLLNYNGSEWFQTWVSLNQLTTNQPHPNWGTYHEFGHNCQQNTTWNWSALGESTNNLFSYKVAKAYGQDFRILHAPNEWNDVALAYAATPASATKNFDIDLNGGRENGSFARTVPFVQLLEKFDYGLLTYIYTKARHAPRLANNDQDKKDNFYEWSCEYTKTDLLPFFNAWGITVSNISQAKIKAANYPELSKAIWTYNIMTKTGGDGPVPVSATPIPTTVISASSPAQEGSLANLVDNNTATIYHSKYSSPTAAESFPFTIIESTGTAAAPVKGISFVQRIGVSNGYVRNVEIYTSPDNINYTLAGTTTVPQNETRYNYAFPGGTITTRYVKVIVRTGASTVFMSLSELTLFK</sequence>
<dbReference type="PROSITE" id="PS51723">
    <property type="entry name" value="PEPTIDASE_M60"/>
    <property type="match status" value="1"/>
</dbReference>
<dbReference type="PROSITE" id="PS51257">
    <property type="entry name" value="PROKAR_LIPOPROTEIN"/>
    <property type="match status" value="1"/>
</dbReference>
<dbReference type="Pfam" id="PF13402">
    <property type="entry name" value="Peptidase_M60"/>
    <property type="match status" value="1"/>
</dbReference>
<dbReference type="InterPro" id="IPR000421">
    <property type="entry name" value="FA58C"/>
</dbReference>
<dbReference type="Pfam" id="PF00754">
    <property type="entry name" value="F5_F8_type_C"/>
    <property type="match status" value="1"/>
</dbReference>
<dbReference type="Gene3D" id="2.60.120.260">
    <property type="entry name" value="Galactose-binding domain-like"/>
    <property type="match status" value="1"/>
</dbReference>
<dbReference type="OrthoDB" id="606623at2"/>
<proteinExistence type="predicted"/>
<dbReference type="AlphaFoldDB" id="A0A0C1DC78"/>
<dbReference type="RefSeq" id="WP_039473742.1">
    <property type="nucleotide sequence ID" value="NZ_JSYN01000006.1"/>
</dbReference>
<dbReference type="Gene3D" id="3.40.390.80">
    <property type="entry name" value="Peptidase M60, enhancin-like domain 2"/>
    <property type="match status" value="1"/>
</dbReference>
<accession>A0A0C1DC78</accession>
<dbReference type="SMART" id="SM01276">
    <property type="entry name" value="M60-like"/>
    <property type="match status" value="1"/>
</dbReference>
<dbReference type="InterPro" id="IPR051244">
    <property type="entry name" value="TCAF"/>
</dbReference>
<comment type="caution">
    <text evidence="2">The sequence shown here is derived from an EMBL/GenBank/DDBJ whole genome shotgun (WGS) entry which is preliminary data.</text>
</comment>
<evidence type="ECO:0000259" key="1">
    <source>
        <dbReference type="PROSITE" id="PS51723"/>
    </source>
</evidence>
<reference evidence="2 3" key="1">
    <citation type="submission" date="2014-10" db="EMBL/GenBank/DDBJ databases">
        <title>Pedobacter Kyungheensis.</title>
        <authorList>
            <person name="Anderson B.M."/>
            <person name="Newman J.D."/>
        </authorList>
    </citation>
    <scope>NUCLEOTIDE SEQUENCE [LARGE SCALE GENOMIC DNA]</scope>
    <source>
        <strain evidence="2 3">KACC 16221</strain>
    </source>
</reference>
<dbReference type="EMBL" id="JSYN01000006">
    <property type="protein sequence ID" value="KIA95186.1"/>
    <property type="molecule type" value="Genomic_DNA"/>
</dbReference>
<dbReference type="InterPro" id="IPR035423">
    <property type="entry name" value="M60-like_N"/>
</dbReference>
<dbReference type="InterPro" id="IPR042279">
    <property type="entry name" value="Pep_M60_3"/>
</dbReference>
<evidence type="ECO:0000313" key="3">
    <source>
        <dbReference type="Proteomes" id="UP000031246"/>
    </source>
</evidence>
<dbReference type="Pfam" id="PF17291">
    <property type="entry name" value="M60-like_N"/>
    <property type="match status" value="1"/>
</dbReference>
<dbReference type="Proteomes" id="UP000031246">
    <property type="component" value="Unassembled WGS sequence"/>
</dbReference>
<organism evidence="2 3">
    <name type="scientific">Pedobacter kyungheensis</name>
    <dbReference type="NCBI Taxonomy" id="1069985"/>
    <lineage>
        <taxon>Bacteria</taxon>
        <taxon>Pseudomonadati</taxon>
        <taxon>Bacteroidota</taxon>
        <taxon>Sphingobacteriia</taxon>
        <taxon>Sphingobacteriales</taxon>
        <taxon>Sphingobacteriaceae</taxon>
        <taxon>Pedobacter</taxon>
    </lineage>
</organism>
<keyword evidence="3" id="KW-1185">Reference proteome</keyword>
<feature type="domain" description="Peptidase M60" evidence="1">
    <location>
        <begin position="96"/>
        <end position="427"/>
    </location>
</feature>